<name>A0A8H3QCI8_9GLOM</name>
<accession>A0A8H3QCI8</accession>
<keyword evidence="1" id="KW-0418">Kinase</keyword>
<reference evidence="1" key="1">
    <citation type="submission" date="2019-10" db="EMBL/GenBank/DDBJ databases">
        <title>Conservation and host-specific expression of non-tandemly repeated heterogenous ribosome RNA gene in arbuscular mycorrhizal fungi.</title>
        <authorList>
            <person name="Maeda T."/>
            <person name="Kobayashi Y."/>
            <person name="Nakagawa T."/>
            <person name="Ezawa T."/>
            <person name="Yamaguchi K."/>
            <person name="Bino T."/>
            <person name="Nishimoto Y."/>
            <person name="Shigenobu S."/>
            <person name="Kawaguchi M."/>
        </authorList>
    </citation>
    <scope>NUCLEOTIDE SEQUENCE</scope>
    <source>
        <strain evidence="1">HR1</strain>
    </source>
</reference>
<dbReference type="Proteomes" id="UP000615446">
    <property type="component" value="Unassembled WGS sequence"/>
</dbReference>
<keyword evidence="1" id="KW-0808">Transferase</keyword>
<evidence type="ECO:0000313" key="1">
    <source>
        <dbReference type="EMBL" id="GES75620.1"/>
    </source>
</evidence>
<proteinExistence type="predicted"/>
<dbReference type="InterPro" id="IPR011009">
    <property type="entry name" value="Kinase-like_dom_sf"/>
</dbReference>
<evidence type="ECO:0000313" key="2">
    <source>
        <dbReference type="Proteomes" id="UP000615446"/>
    </source>
</evidence>
<protein>
    <submittedName>
        <fullName evidence="1">Kinase-like domain-containing protein</fullName>
    </submittedName>
</protein>
<dbReference type="GO" id="GO:0016301">
    <property type="term" value="F:kinase activity"/>
    <property type="evidence" value="ECO:0007669"/>
    <property type="project" value="UniProtKB-KW"/>
</dbReference>
<dbReference type="OrthoDB" id="2421819at2759"/>
<organism evidence="1 2">
    <name type="scientific">Rhizophagus clarus</name>
    <dbReference type="NCBI Taxonomy" id="94130"/>
    <lineage>
        <taxon>Eukaryota</taxon>
        <taxon>Fungi</taxon>
        <taxon>Fungi incertae sedis</taxon>
        <taxon>Mucoromycota</taxon>
        <taxon>Glomeromycotina</taxon>
        <taxon>Glomeromycetes</taxon>
        <taxon>Glomerales</taxon>
        <taxon>Glomeraceae</taxon>
        <taxon>Rhizophagus</taxon>
    </lineage>
</organism>
<dbReference type="AlphaFoldDB" id="A0A8H3QCI8"/>
<dbReference type="SUPFAM" id="SSF56112">
    <property type="entry name" value="Protein kinase-like (PK-like)"/>
    <property type="match status" value="1"/>
</dbReference>
<comment type="caution">
    <text evidence="1">The sequence shown here is derived from an EMBL/GenBank/DDBJ whole genome shotgun (WGS) entry which is preliminary data.</text>
</comment>
<dbReference type="Gene3D" id="1.10.510.10">
    <property type="entry name" value="Transferase(Phosphotransferase) domain 1"/>
    <property type="match status" value="1"/>
</dbReference>
<dbReference type="EMBL" id="BLAL01000017">
    <property type="protein sequence ID" value="GES75620.1"/>
    <property type="molecule type" value="Genomic_DNA"/>
</dbReference>
<gene>
    <name evidence="1" type="ORF">RCL2_000304500</name>
</gene>
<sequence length="126" mass="14501">MLSISLVDGFLNEWDCERPEIIENTPQCYVDLMKICWNGDPLKRPSASKVFDIITNWIFRPDDGKVSELESNIMEFINAQIGNNHLTTESHPKACYKSRLHNFTSKEVNENLGSYCLDCIVDDEKN</sequence>